<dbReference type="Gene3D" id="1.20.1250.20">
    <property type="entry name" value="MFS general substrate transporter like domains"/>
    <property type="match status" value="1"/>
</dbReference>
<feature type="transmembrane region" description="Helical" evidence="2">
    <location>
        <begin position="235"/>
        <end position="254"/>
    </location>
</feature>
<dbReference type="InterPro" id="IPR053160">
    <property type="entry name" value="MFS_DHA3_Transporter"/>
</dbReference>
<dbReference type="InterPro" id="IPR036259">
    <property type="entry name" value="MFS_trans_sf"/>
</dbReference>
<feature type="transmembrane region" description="Helical" evidence="2">
    <location>
        <begin position="36"/>
        <end position="55"/>
    </location>
</feature>
<dbReference type="SUPFAM" id="SSF103473">
    <property type="entry name" value="MFS general substrate transporter"/>
    <property type="match status" value="1"/>
</dbReference>
<gene>
    <name evidence="3" type="ORF">WMO24_13595</name>
</gene>
<keyword evidence="2" id="KW-0812">Transmembrane</keyword>
<feature type="transmembrane region" description="Helical" evidence="2">
    <location>
        <begin position="274"/>
        <end position="307"/>
    </location>
</feature>
<dbReference type="EMBL" id="JBBMFA010000109">
    <property type="protein sequence ID" value="MEQ2521452.1"/>
    <property type="molecule type" value="Genomic_DNA"/>
</dbReference>
<dbReference type="Pfam" id="PF07690">
    <property type="entry name" value="MFS_1"/>
    <property type="match status" value="1"/>
</dbReference>
<evidence type="ECO:0000313" key="3">
    <source>
        <dbReference type="EMBL" id="MEQ2521452.1"/>
    </source>
</evidence>
<organism evidence="3 4">
    <name type="scientific">Ruthenibacterium intestinale</name>
    <dbReference type="NCBI Taxonomy" id="3133163"/>
    <lineage>
        <taxon>Bacteria</taxon>
        <taxon>Bacillati</taxon>
        <taxon>Bacillota</taxon>
        <taxon>Clostridia</taxon>
        <taxon>Eubacteriales</taxon>
        <taxon>Oscillospiraceae</taxon>
        <taxon>Ruthenibacterium</taxon>
    </lineage>
</organism>
<keyword evidence="2" id="KW-0472">Membrane</keyword>
<evidence type="ECO:0000313" key="4">
    <source>
        <dbReference type="Proteomes" id="UP001477672"/>
    </source>
</evidence>
<accession>A0ABV1GHX2</accession>
<feature type="transmembrane region" description="Helical" evidence="2">
    <location>
        <begin position="129"/>
        <end position="151"/>
    </location>
</feature>
<dbReference type="RefSeq" id="WP_349216902.1">
    <property type="nucleotide sequence ID" value="NZ_JBBMFA010000109.1"/>
</dbReference>
<name>A0ABV1GHX2_9FIRM</name>
<dbReference type="PANTHER" id="PTHR23530:SF1">
    <property type="entry name" value="PERMEASE, MAJOR FACILITATOR SUPERFAMILY-RELATED"/>
    <property type="match status" value="1"/>
</dbReference>
<dbReference type="PANTHER" id="PTHR23530">
    <property type="entry name" value="TRANSPORT PROTEIN-RELATED"/>
    <property type="match status" value="1"/>
</dbReference>
<evidence type="ECO:0000256" key="1">
    <source>
        <dbReference type="ARBA" id="ARBA00004651"/>
    </source>
</evidence>
<comment type="caution">
    <text evidence="3">The sequence shown here is derived from an EMBL/GenBank/DDBJ whole genome shotgun (WGS) entry which is preliminary data.</text>
</comment>
<dbReference type="InterPro" id="IPR011701">
    <property type="entry name" value="MFS"/>
</dbReference>
<dbReference type="Proteomes" id="UP001477672">
    <property type="component" value="Unassembled WGS sequence"/>
</dbReference>
<feature type="transmembrane region" description="Helical" evidence="2">
    <location>
        <begin position="67"/>
        <end position="88"/>
    </location>
</feature>
<feature type="transmembrane region" description="Helical" evidence="2">
    <location>
        <begin position="353"/>
        <end position="373"/>
    </location>
</feature>
<feature type="transmembrane region" description="Helical" evidence="2">
    <location>
        <begin position="100"/>
        <end position="122"/>
    </location>
</feature>
<reference evidence="3 4" key="1">
    <citation type="submission" date="2024-03" db="EMBL/GenBank/DDBJ databases">
        <title>Human intestinal bacterial collection.</title>
        <authorList>
            <person name="Pauvert C."/>
            <person name="Hitch T.C.A."/>
            <person name="Clavel T."/>
        </authorList>
    </citation>
    <scope>NUCLEOTIDE SEQUENCE [LARGE SCALE GENOMIC DNA]</scope>
    <source>
        <strain evidence="3 4">CLA-JM-H11</strain>
    </source>
</reference>
<feature type="transmembrane region" description="Helical" evidence="2">
    <location>
        <begin position="204"/>
        <end position="229"/>
    </location>
</feature>
<feature type="transmembrane region" description="Helical" evidence="2">
    <location>
        <begin position="157"/>
        <end position="179"/>
    </location>
</feature>
<protein>
    <submittedName>
        <fullName evidence="3">MFS transporter</fullName>
    </submittedName>
</protein>
<sequence>MQRSQRGVAALCLTAFLQGMVFYAPVAALYRTQAGISLGQIALIESISWLVVLALEIPWGLFTARVGYRASLLVCCGLYFVSKLVFWRADSFGDFLAERLLLSAVVAGLSGCDSACVCLCAGGQSQRALGFYEAAGIAGLLAASVVFALFLGQNYRLAALLTAVSYGLAALAALALPALPAPPRQSARAQLAALAAQLRAAPRFALFLVAGALLAEVCQFSTVFLSQLLWADRGFGPGALTVAYLALTAAGLCAGGSHRVTGLLGPRRLGRMCFGTAAVCCAGLALGPGPVLCTVFLLALQLAAGVYRPWELSRQNACALRWGPPSVMLSGYSMVSGLVSGAVNAGMSRAADVSLSLVLACCAGLCCAGAVLFEAGFRAQSTQ</sequence>
<proteinExistence type="predicted"/>
<keyword evidence="2" id="KW-1133">Transmembrane helix</keyword>
<keyword evidence="4" id="KW-1185">Reference proteome</keyword>
<evidence type="ECO:0000256" key="2">
    <source>
        <dbReference type="SAM" id="Phobius"/>
    </source>
</evidence>
<feature type="transmembrane region" description="Helical" evidence="2">
    <location>
        <begin position="7"/>
        <end position="30"/>
    </location>
</feature>
<comment type="subcellular location">
    <subcellularLocation>
        <location evidence="1">Cell membrane</location>
        <topology evidence="1">Multi-pass membrane protein</topology>
    </subcellularLocation>
</comment>
<feature type="transmembrane region" description="Helical" evidence="2">
    <location>
        <begin position="327"/>
        <end position="346"/>
    </location>
</feature>